<organism evidence="2 3">
    <name type="scientific">Streptomyces viridochromogenes Tue57</name>
    <dbReference type="NCBI Taxonomy" id="1160705"/>
    <lineage>
        <taxon>Bacteria</taxon>
        <taxon>Bacillati</taxon>
        <taxon>Actinomycetota</taxon>
        <taxon>Actinomycetes</taxon>
        <taxon>Kitasatosporales</taxon>
        <taxon>Streptomycetaceae</taxon>
        <taxon>Streptomyces</taxon>
    </lineage>
</organism>
<comment type="caution">
    <text evidence="2">The sequence shown here is derived from an EMBL/GenBank/DDBJ whole genome shotgun (WGS) entry which is preliminary data.</text>
</comment>
<dbReference type="AlphaFoldDB" id="L8PM68"/>
<gene>
    <name evidence="2" type="ORF">STVIR_0389</name>
</gene>
<reference evidence="2 3" key="1">
    <citation type="journal article" date="2013" name="Genome Announc.">
        <title>Draft Genome Sequence of Streptomyces viridochromogenes Strain Tu57, Producer of Avilamycin.</title>
        <authorList>
            <person name="Gruning B.A."/>
            <person name="Erxleben A."/>
            <person name="Hahnlein A."/>
            <person name="Gunther S."/>
        </authorList>
    </citation>
    <scope>NUCLEOTIDE SEQUENCE [LARGE SCALE GENOMIC DNA]</scope>
    <source>
        <strain evidence="2 3">Tue57</strain>
    </source>
</reference>
<evidence type="ECO:0000313" key="2">
    <source>
        <dbReference type="EMBL" id="ELS58666.1"/>
    </source>
</evidence>
<dbReference type="PATRIC" id="fig|1160705.3.peg.385"/>
<evidence type="ECO:0000313" key="3">
    <source>
        <dbReference type="Proteomes" id="UP000011205"/>
    </source>
</evidence>
<dbReference type="Proteomes" id="UP000011205">
    <property type="component" value="Unassembled WGS sequence"/>
</dbReference>
<dbReference type="EMBL" id="AMLP01000017">
    <property type="protein sequence ID" value="ELS58666.1"/>
    <property type="molecule type" value="Genomic_DNA"/>
</dbReference>
<accession>L8PM68</accession>
<sequence>MGLPLRRLQSGHVGDYVASVPVGATVLGALALPGLLA</sequence>
<feature type="transmembrane region" description="Helical" evidence="1">
    <location>
        <begin position="16"/>
        <end position="36"/>
    </location>
</feature>
<proteinExistence type="predicted"/>
<keyword evidence="1" id="KW-0472">Membrane</keyword>
<protein>
    <submittedName>
        <fullName evidence="2">Uncharacterized protein</fullName>
    </submittedName>
</protein>
<keyword evidence="1" id="KW-0812">Transmembrane</keyword>
<name>L8PM68_STRVR</name>
<evidence type="ECO:0000256" key="1">
    <source>
        <dbReference type="SAM" id="Phobius"/>
    </source>
</evidence>
<keyword evidence="1" id="KW-1133">Transmembrane helix</keyword>